<dbReference type="InterPro" id="IPR029903">
    <property type="entry name" value="RmlD-like-bd"/>
</dbReference>
<proteinExistence type="inferred from homology"/>
<name>A0A2T8HHK2_9SPHI</name>
<comment type="catalytic activity">
    <reaction evidence="5">
        <text>dTDP-beta-L-rhamnose + NADP(+) = dTDP-4-dehydro-beta-L-rhamnose + NADPH + H(+)</text>
        <dbReference type="Rhea" id="RHEA:21796"/>
        <dbReference type="ChEBI" id="CHEBI:15378"/>
        <dbReference type="ChEBI" id="CHEBI:57510"/>
        <dbReference type="ChEBI" id="CHEBI:57783"/>
        <dbReference type="ChEBI" id="CHEBI:58349"/>
        <dbReference type="ChEBI" id="CHEBI:62830"/>
        <dbReference type="EC" id="1.1.1.133"/>
    </reaction>
</comment>
<evidence type="ECO:0000313" key="9">
    <source>
        <dbReference type="Proteomes" id="UP000245627"/>
    </source>
</evidence>
<dbReference type="CDD" id="cd05254">
    <property type="entry name" value="dTDP_HR_like_SDR_e"/>
    <property type="match status" value="1"/>
</dbReference>
<comment type="pathway">
    <text evidence="1 6">Carbohydrate biosynthesis; dTDP-L-rhamnose biosynthesis.</text>
</comment>
<dbReference type="EC" id="1.1.1.133" evidence="3 6"/>
<dbReference type="AlphaFoldDB" id="A0A2T8HHK2"/>
<keyword evidence="6" id="KW-0521">NADP</keyword>
<evidence type="ECO:0000259" key="7">
    <source>
        <dbReference type="Pfam" id="PF04321"/>
    </source>
</evidence>
<dbReference type="UniPathway" id="UPA00124"/>
<evidence type="ECO:0000256" key="2">
    <source>
        <dbReference type="ARBA" id="ARBA00010944"/>
    </source>
</evidence>
<dbReference type="PANTHER" id="PTHR10491">
    <property type="entry name" value="DTDP-4-DEHYDRORHAMNOSE REDUCTASE"/>
    <property type="match status" value="1"/>
</dbReference>
<evidence type="ECO:0000256" key="4">
    <source>
        <dbReference type="ARBA" id="ARBA00017099"/>
    </source>
</evidence>
<dbReference type="InterPro" id="IPR005913">
    <property type="entry name" value="dTDP_dehydrorham_reduct"/>
</dbReference>
<evidence type="ECO:0000256" key="3">
    <source>
        <dbReference type="ARBA" id="ARBA00012929"/>
    </source>
</evidence>
<dbReference type="Pfam" id="PF04321">
    <property type="entry name" value="RmlD_sub_bind"/>
    <property type="match status" value="1"/>
</dbReference>
<comment type="caution">
    <text evidence="8">The sequence shown here is derived from an EMBL/GenBank/DDBJ whole genome shotgun (WGS) entry which is preliminary data.</text>
</comment>
<comment type="similarity">
    <text evidence="2 6">Belongs to the dTDP-4-dehydrorhamnose reductase family.</text>
</comment>
<dbReference type="EMBL" id="QDKG01000004">
    <property type="protein sequence ID" value="PVH24802.1"/>
    <property type="molecule type" value="Genomic_DNA"/>
</dbReference>
<dbReference type="GO" id="GO:0008831">
    <property type="term" value="F:dTDP-4-dehydrorhamnose reductase activity"/>
    <property type="evidence" value="ECO:0007669"/>
    <property type="project" value="UniProtKB-EC"/>
</dbReference>
<evidence type="ECO:0000256" key="1">
    <source>
        <dbReference type="ARBA" id="ARBA00004781"/>
    </source>
</evidence>
<reference evidence="8 9" key="1">
    <citation type="submission" date="2018-04" db="EMBL/GenBank/DDBJ databases">
        <title>Sphingobacterium cortibacter sp. nov.</title>
        <authorList>
            <person name="Li Y."/>
        </authorList>
    </citation>
    <scope>NUCLEOTIDE SEQUENCE [LARGE SCALE GENOMIC DNA]</scope>
    <source>
        <strain evidence="8 9">2c-3</strain>
    </source>
</reference>
<evidence type="ECO:0000256" key="6">
    <source>
        <dbReference type="RuleBase" id="RU364082"/>
    </source>
</evidence>
<dbReference type="GO" id="GO:0019305">
    <property type="term" value="P:dTDP-rhamnose biosynthetic process"/>
    <property type="evidence" value="ECO:0007669"/>
    <property type="project" value="UniProtKB-UniPathway"/>
</dbReference>
<sequence length="301" mass="33545">MRVLITGSNGFLGQKLVKRLAAESGYSLLCTSGSADRISQDTPHDFLQVDFSDPKPLLEAIASFRPTHIIHTAAISSVDVCEKDPRQCQTVNVDIVRELAAVAHKQDIHLTFLSTDFVFDGQNGPYTETDTTSACNAYGQSKVDAEKVLHDSGCRHAILRTILVYGTPNKGSTARNLVIWAKEALSKQEAIRVVSDQWRMPTWVEDLVEACHLAAKKQANGIYHISGDEMFSVEEIVREVADYWKLDPSLITPITAQEIGQDKNRPRKTGFILDKAKRELGYTPTLFRTSLERIEEELNSI</sequence>
<dbReference type="Gene3D" id="3.40.50.720">
    <property type="entry name" value="NAD(P)-binding Rossmann-like Domain"/>
    <property type="match status" value="1"/>
</dbReference>
<dbReference type="InterPro" id="IPR036291">
    <property type="entry name" value="NAD(P)-bd_dom_sf"/>
</dbReference>
<keyword evidence="9" id="KW-1185">Reference proteome</keyword>
<dbReference type="Proteomes" id="UP000245627">
    <property type="component" value="Unassembled WGS sequence"/>
</dbReference>
<accession>A0A2T8HHK2</accession>
<dbReference type="OrthoDB" id="9803892at2"/>
<comment type="function">
    <text evidence="6">Catalyzes the reduction of dTDP-6-deoxy-L-lyxo-4-hexulose to yield dTDP-L-rhamnose.</text>
</comment>
<dbReference type="PANTHER" id="PTHR10491:SF4">
    <property type="entry name" value="METHIONINE ADENOSYLTRANSFERASE 2 SUBUNIT BETA"/>
    <property type="match status" value="1"/>
</dbReference>
<dbReference type="SUPFAM" id="SSF51735">
    <property type="entry name" value="NAD(P)-binding Rossmann-fold domains"/>
    <property type="match status" value="1"/>
</dbReference>
<gene>
    <name evidence="8" type="ORF">DC487_11820</name>
</gene>
<organism evidence="8 9">
    <name type="scientific">Sphingobacterium corticibacter</name>
    <dbReference type="NCBI Taxonomy" id="2171749"/>
    <lineage>
        <taxon>Bacteria</taxon>
        <taxon>Pseudomonadati</taxon>
        <taxon>Bacteroidota</taxon>
        <taxon>Sphingobacteriia</taxon>
        <taxon>Sphingobacteriales</taxon>
        <taxon>Sphingobacteriaceae</taxon>
        <taxon>Sphingobacterium</taxon>
    </lineage>
</organism>
<protein>
    <recommendedName>
        <fullName evidence="4 6">dTDP-4-dehydrorhamnose reductase</fullName>
        <ecNumber evidence="3 6">1.1.1.133</ecNumber>
    </recommendedName>
</protein>
<feature type="domain" description="RmlD-like substrate binding" evidence="7">
    <location>
        <begin position="1"/>
        <end position="297"/>
    </location>
</feature>
<keyword evidence="6" id="KW-0560">Oxidoreductase</keyword>
<evidence type="ECO:0000313" key="8">
    <source>
        <dbReference type="EMBL" id="PVH24802.1"/>
    </source>
</evidence>
<evidence type="ECO:0000256" key="5">
    <source>
        <dbReference type="ARBA" id="ARBA00048200"/>
    </source>
</evidence>
<dbReference type="RefSeq" id="WP_116776182.1">
    <property type="nucleotide sequence ID" value="NZ_QDKG01000004.1"/>
</dbReference>